<evidence type="ECO:0000313" key="11">
    <source>
        <dbReference type="Proteomes" id="UP001497383"/>
    </source>
</evidence>
<feature type="transmembrane region" description="Helical" evidence="8">
    <location>
        <begin position="44"/>
        <end position="63"/>
    </location>
</feature>
<keyword evidence="11" id="KW-1185">Reference proteome</keyword>
<feature type="transmembrane region" description="Helical" evidence="8">
    <location>
        <begin position="416"/>
        <end position="436"/>
    </location>
</feature>
<dbReference type="InterPro" id="IPR045263">
    <property type="entry name" value="GLUT"/>
</dbReference>
<dbReference type="SUPFAM" id="SSF103473">
    <property type="entry name" value="MFS general substrate transporter"/>
    <property type="match status" value="1"/>
</dbReference>
<keyword evidence="3" id="KW-0813">Transport</keyword>
<feature type="transmembrane region" description="Helical" evidence="8">
    <location>
        <begin position="296"/>
        <end position="319"/>
    </location>
</feature>
<evidence type="ECO:0000256" key="1">
    <source>
        <dbReference type="ARBA" id="ARBA00004141"/>
    </source>
</evidence>
<feature type="transmembrane region" description="Helical" evidence="8">
    <location>
        <begin position="131"/>
        <end position="150"/>
    </location>
</feature>
<evidence type="ECO:0000256" key="2">
    <source>
        <dbReference type="ARBA" id="ARBA00010992"/>
    </source>
</evidence>
<dbReference type="RefSeq" id="XP_066827808.1">
    <property type="nucleotide sequence ID" value="XM_066976838.1"/>
</dbReference>
<dbReference type="Gene3D" id="1.20.1250.20">
    <property type="entry name" value="MFS general substrate transporter like domains"/>
    <property type="match status" value="2"/>
</dbReference>
<keyword evidence="4 8" id="KW-0812">Transmembrane</keyword>
<dbReference type="EMBL" id="OZ022405">
    <property type="protein sequence ID" value="CAK9436312.1"/>
    <property type="molecule type" value="Genomic_DNA"/>
</dbReference>
<keyword evidence="5 8" id="KW-1133">Transmembrane helix</keyword>
<gene>
    <name evidence="10" type="ORF">LODBEIA_P08700</name>
</gene>
<evidence type="ECO:0000256" key="8">
    <source>
        <dbReference type="SAM" id="Phobius"/>
    </source>
</evidence>
<feature type="transmembrane region" description="Helical" evidence="8">
    <location>
        <begin position="442"/>
        <end position="461"/>
    </location>
</feature>
<evidence type="ECO:0000259" key="9">
    <source>
        <dbReference type="PROSITE" id="PS50850"/>
    </source>
</evidence>
<feature type="transmembrane region" description="Helical" evidence="8">
    <location>
        <begin position="162"/>
        <end position="182"/>
    </location>
</feature>
<dbReference type="PANTHER" id="PTHR23503:SF8">
    <property type="entry name" value="FACILITATED GLUCOSE TRANSPORTER PROTEIN 1"/>
    <property type="match status" value="1"/>
</dbReference>
<comment type="similarity">
    <text evidence="2">Belongs to the major facilitator superfamily. Sugar transporter (TC 2.A.1.1) family.</text>
</comment>
<dbReference type="InterPro" id="IPR020846">
    <property type="entry name" value="MFS_dom"/>
</dbReference>
<dbReference type="PROSITE" id="PS00217">
    <property type="entry name" value="SUGAR_TRANSPORT_2"/>
    <property type="match status" value="1"/>
</dbReference>
<organism evidence="10 11">
    <name type="scientific">Lodderomyces beijingensis</name>
    <dbReference type="NCBI Taxonomy" id="1775926"/>
    <lineage>
        <taxon>Eukaryota</taxon>
        <taxon>Fungi</taxon>
        <taxon>Dikarya</taxon>
        <taxon>Ascomycota</taxon>
        <taxon>Saccharomycotina</taxon>
        <taxon>Pichiomycetes</taxon>
        <taxon>Debaryomycetaceae</taxon>
        <taxon>Candida/Lodderomyces clade</taxon>
        <taxon>Lodderomyces</taxon>
    </lineage>
</organism>
<feature type="region of interest" description="Disordered" evidence="7">
    <location>
        <begin position="216"/>
        <end position="270"/>
    </location>
</feature>
<dbReference type="InterPro" id="IPR005828">
    <property type="entry name" value="MFS_sugar_transport-like"/>
</dbReference>
<proteinExistence type="inferred from homology"/>
<keyword evidence="6 8" id="KW-0472">Membrane</keyword>
<comment type="subcellular location">
    <subcellularLocation>
        <location evidence="1">Membrane</location>
        <topology evidence="1">Multi-pass membrane protein</topology>
    </subcellularLocation>
</comment>
<protein>
    <recommendedName>
        <fullName evidence="9">Major facilitator superfamily (MFS) profile domain-containing protein</fullName>
    </recommendedName>
</protein>
<dbReference type="InterPro" id="IPR005829">
    <property type="entry name" value="Sugar_transporter_CS"/>
</dbReference>
<dbReference type="PANTHER" id="PTHR23503">
    <property type="entry name" value="SOLUTE CARRIER FAMILY 2"/>
    <property type="match status" value="1"/>
</dbReference>
<sequence length="485" mass="52235">MAELNSPELVLSCRRSVPGAVPYEESFFGSKGFKQCIPMNPDQIGLATSIFSIGGLIGSFYVGAITDKYGRKVTSYIHCAMFILGSILNGLSNSFIGLVFGRFVCGLGAGSALVVTSLYINEVAPTHAKGLLGSMNQVSINIGILITQMLALKLSNDNDWRWLLIAAAVIATCNVIVLVVSVHESPVWLFAQGAHDEAYKTLHRLRGGSYSQVTEEVESWKQNASDGGSTNGNGNGGENDPESDALVVEDSQLEDGRPSVEVFDDDDETSEKGSVSLKKYITSPEYAKSRIASTGILILQQFDGINSIIFYGVSVLVSIFPNHSILVNCLISLVNVVVTFGAANVVDRLGRKPMLLTSVSFLGVATVLMGLGIINNSSILAIVGTFTYITFFAIGLGPIPFLLVGEVSQPQAKAAAQSFGTVLNWVATFIVGYSFPVLLHSIGGYVYFIFTVMCAFSVWFIRNYIPETKGKSTYAEVWGTFENHR</sequence>
<evidence type="ECO:0000256" key="3">
    <source>
        <dbReference type="ARBA" id="ARBA00022448"/>
    </source>
</evidence>
<dbReference type="InterPro" id="IPR036259">
    <property type="entry name" value="MFS_trans_sf"/>
</dbReference>
<evidence type="ECO:0000256" key="7">
    <source>
        <dbReference type="SAM" id="MobiDB-lite"/>
    </source>
</evidence>
<evidence type="ECO:0000256" key="4">
    <source>
        <dbReference type="ARBA" id="ARBA00022692"/>
    </source>
</evidence>
<dbReference type="PROSITE" id="PS00216">
    <property type="entry name" value="SUGAR_TRANSPORT_1"/>
    <property type="match status" value="1"/>
</dbReference>
<dbReference type="Proteomes" id="UP001497383">
    <property type="component" value="Chromosome 1"/>
</dbReference>
<dbReference type="PRINTS" id="PR00171">
    <property type="entry name" value="SUGRTRNSPORT"/>
</dbReference>
<feature type="transmembrane region" description="Helical" evidence="8">
    <location>
        <begin position="380"/>
        <end position="404"/>
    </location>
</feature>
<feature type="compositionally biased region" description="Polar residues" evidence="7">
    <location>
        <begin position="216"/>
        <end position="226"/>
    </location>
</feature>
<feature type="transmembrane region" description="Helical" evidence="8">
    <location>
        <begin position="353"/>
        <end position="374"/>
    </location>
</feature>
<feature type="domain" description="Major facilitator superfamily (MFS) profile" evidence="9">
    <location>
        <begin position="1"/>
        <end position="469"/>
    </location>
</feature>
<dbReference type="GeneID" id="92206066"/>
<accession>A0ABP0ZIJ5</accession>
<feature type="transmembrane region" description="Helical" evidence="8">
    <location>
        <begin position="325"/>
        <end position="346"/>
    </location>
</feature>
<evidence type="ECO:0000256" key="5">
    <source>
        <dbReference type="ARBA" id="ARBA00022989"/>
    </source>
</evidence>
<dbReference type="PROSITE" id="PS50850">
    <property type="entry name" value="MFS"/>
    <property type="match status" value="1"/>
</dbReference>
<evidence type="ECO:0000313" key="10">
    <source>
        <dbReference type="EMBL" id="CAK9436312.1"/>
    </source>
</evidence>
<dbReference type="Pfam" id="PF00083">
    <property type="entry name" value="Sugar_tr"/>
    <property type="match status" value="2"/>
</dbReference>
<evidence type="ECO:0000256" key="6">
    <source>
        <dbReference type="ARBA" id="ARBA00023136"/>
    </source>
</evidence>
<feature type="transmembrane region" description="Helical" evidence="8">
    <location>
        <begin position="98"/>
        <end position="119"/>
    </location>
</feature>
<reference evidence="10 11" key="1">
    <citation type="submission" date="2024-03" db="EMBL/GenBank/DDBJ databases">
        <authorList>
            <person name="Brejova B."/>
        </authorList>
    </citation>
    <scope>NUCLEOTIDE SEQUENCE [LARGE SCALE GENOMIC DNA]</scope>
    <source>
        <strain evidence="10 11">CBS 14171</strain>
    </source>
</reference>
<feature type="transmembrane region" description="Helical" evidence="8">
    <location>
        <begin position="75"/>
        <end position="92"/>
    </location>
</feature>
<name>A0ABP0ZIJ5_9ASCO</name>
<dbReference type="InterPro" id="IPR003663">
    <property type="entry name" value="Sugar/inositol_transpt"/>
</dbReference>